<keyword evidence="2" id="KW-1185">Reference proteome</keyword>
<reference evidence="1 2" key="1">
    <citation type="journal article" date="2021" name="Hortic Res">
        <title>High-quality reference genome and annotation aids understanding of berry development for evergreen blueberry (Vaccinium darrowii).</title>
        <authorList>
            <person name="Yu J."/>
            <person name="Hulse-Kemp A.M."/>
            <person name="Babiker E."/>
            <person name="Staton M."/>
        </authorList>
    </citation>
    <scope>NUCLEOTIDE SEQUENCE [LARGE SCALE GENOMIC DNA]</scope>
    <source>
        <strain evidence="2">cv. NJ 8807/NJ 8810</strain>
        <tissue evidence="1">Young leaf</tissue>
    </source>
</reference>
<comment type="caution">
    <text evidence="1">The sequence shown here is derived from an EMBL/GenBank/DDBJ whole genome shotgun (WGS) entry which is preliminary data.</text>
</comment>
<dbReference type="Proteomes" id="UP000828048">
    <property type="component" value="Chromosome 10"/>
</dbReference>
<protein>
    <submittedName>
        <fullName evidence="1">Uncharacterized protein</fullName>
    </submittedName>
</protein>
<evidence type="ECO:0000313" key="2">
    <source>
        <dbReference type="Proteomes" id="UP000828048"/>
    </source>
</evidence>
<accession>A0ACB7XKU1</accession>
<gene>
    <name evidence="1" type="ORF">Vadar_029503</name>
</gene>
<evidence type="ECO:0000313" key="1">
    <source>
        <dbReference type="EMBL" id="KAH7841403.1"/>
    </source>
</evidence>
<name>A0ACB7XKU1_9ERIC</name>
<sequence length="446" mass="50725">MRKTFYNLRVRRELKNYRLSPSPSPSPPPSPDSPPPLPPSGPGPYRRRRSKRLGIFKTGHYLHYNGTTVPSPTTQSVSEAEVRRLPPPPPSPSPPPPPPAVVEHADEIPVDISSEDEDKKPNINDPLSGLQPPPRVRQNASTIFLNKPLDLIAIAKSHLASELLAPRNSEIKSMVRLANQVFPVLKNYGDDYLSFYHTVRRFIEFNQELSVADTFRNEHCVVFEEVSKRYEELVIAANNAEEELSSANMTLEEAEKNVVHQRKTLEESRSVLSKGEMELKQDVSKLVARKSVRMFIKLSQELSVADTLRNEHCAVFEEVLKRYEEFVIAANNAEEELSSANMTLEEAEKNVVHRRQRLEKLRRLLIKGEMELKQDESKLVARKSEVDRCSEIHSSLEVQVQRVGLEEEEAKKVFDEAKKRCEKASKDIVLAKEELRSFMGKPSINP</sequence>
<organism evidence="1 2">
    <name type="scientific">Vaccinium darrowii</name>
    <dbReference type="NCBI Taxonomy" id="229202"/>
    <lineage>
        <taxon>Eukaryota</taxon>
        <taxon>Viridiplantae</taxon>
        <taxon>Streptophyta</taxon>
        <taxon>Embryophyta</taxon>
        <taxon>Tracheophyta</taxon>
        <taxon>Spermatophyta</taxon>
        <taxon>Magnoliopsida</taxon>
        <taxon>eudicotyledons</taxon>
        <taxon>Gunneridae</taxon>
        <taxon>Pentapetalae</taxon>
        <taxon>asterids</taxon>
        <taxon>Ericales</taxon>
        <taxon>Ericaceae</taxon>
        <taxon>Vaccinioideae</taxon>
        <taxon>Vaccinieae</taxon>
        <taxon>Vaccinium</taxon>
    </lineage>
</organism>
<proteinExistence type="predicted"/>
<dbReference type="EMBL" id="CM037160">
    <property type="protein sequence ID" value="KAH7841403.1"/>
    <property type="molecule type" value="Genomic_DNA"/>
</dbReference>